<reference evidence="2" key="1">
    <citation type="submission" date="2016-10" db="EMBL/GenBank/DDBJ databases">
        <authorList>
            <person name="Varghese N."/>
            <person name="Submissions S."/>
        </authorList>
    </citation>
    <scope>NUCLEOTIDE SEQUENCE [LARGE SCALE GENOMIC DNA]</scope>
    <source>
        <strain evidence="2">DSM 26348</strain>
    </source>
</reference>
<gene>
    <name evidence="1" type="ORF">SAMN05421753_10647</name>
</gene>
<dbReference type="EMBL" id="FOQD01000006">
    <property type="protein sequence ID" value="SFI15184.1"/>
    <property type="molecule type" value="Genomic_DNA"/>
</dbReference>
<name>A0A1I3FVK7_9PLAN</name>
<keyword evidence="2" id="KW-1185">Reference proteome</keyword>
<evidence type="ECO:0008006" key="3">
    <source>
        <dbReference type="Google" id="ProtNLM"/>
    </source>
</evidence>
<organism evidence="1 2">
    <name type="scientific">Planctomicrobium piriforme</name>
    <dbReference type="NCBI Taxonomy" id="1576369"/>
    <lineage>
        <taxon>Bacteria</taxon>
        <taxon>Pseudomonadati</taxon>
        <taxon>Planctomycetota</taxon>
        <taxon>Planctomycetia</taxon>
        <taxon>Planctomycetales</taxon>
        <taxon>Planctomycetaceae</taxon>
        <taxon>Planctomicrobium</taxon>
    </lineage>
</organism>
<dbReference type="Proteomes" id="UP000199518">
    <property type="component" value="Unassembled WGS sequence"/>
</dbReference>
<sequence length="247" mass="26908">MRQVFVVIGVAVAVLLCGGTFAVAQPEGFVGAVAGPKVDVLFLPIRGTAANGRLPKNSKLLPIHNLEFTGPQPSHPFVLGNFSSDAQWGIVDGFLQVVDGKNAALQIAWADEFQLEGIMEQAGFGGWFFLVGWDEGRGFAIHNVTMKESGSPWHVSEFRGAKAIEGRSQELDKYEWKGEQPFRLAIADAKVTLEVGRHRVLSEQVIEGYTPGRVIVGVYDTSYGPRPLRIKSLKIQAKKPAPAEKPE</sequence>
<dbReference type="STRING" id="1576369.SAMN05421753_10647"/>
<dbReference type="RefSeq" id="WP_139228361.1">
    <property type="nucleotide sequence ID" value="NZ_FOQD01000006.1"/>
</dbReference>
<proteinExistence type="predicted"/>
<dbReference type="AlphaFoldDB" id="A0A1I3FVK7"/>
<accession>A0A1I3FVK7</accession>
<evidence type="ECO:0000313" key="2">
    <source>
        <dbReference type="Proteomes" id="UP000199518"/>
    </source>
</evidence>
<protein>
    <recommendedName>
        <fullName evidence="3">3-keto-disaccharide hydrolase domain-containing protein</fullName>
    </recommendedName>
</protein>
<evidence type="ECO:0000313" key="1">
    <source>
        <dbReference type="EMBL" id="SFI15184.1"/>
    </source>
</evidence>
<dbReference type="OrthoDB" id="214343at2"/>